<evidence type="ECO:0000256" key="1">
    <source>
        <dbReference type="ARBA" id="ARBA00003257"/>
    </source>
</evidence>
<dbReference type="EC" id="7.1.1.2" evidence="4 18"/>
<keyword evidence="6" id="KW-0813">Transport</keyword>
<keyword evidence="13 18" id="KW-0520">NAD</keyword>
<feature type="transmembrane region" description="Helical" evidence="18">
    <location>
        <begin position="83"/>
        <end position="103"/>
    </location>
</feature>
<dbReference type="PRINTS" id="PR01436">
    <property type="entry name" value="NADHDHGNASE2"/>
</dbReference>
<keyword evidence="12 18" id="KW-1133">Transmembrane helix</keyword>
<evidence type="ECO:0000256" key="3">
    <source>
        <dbReference type="ARBA" id="ARBA00007012"/>
    </source>
</evidence>
<geneLocation type="mitochondrion" evidence="20"/>
<comment type="catalytic activity">
    <reaction evidence="17 18">
        <text>a ubiquinone + NADH + 5 H(+)(in) = a ubiquinol + NAD(+) + 4 H(+)(out)</text>
        <dbReference type="Rhea" id="RHEA:29091"/>
        <dbReference type="Rhea" id="RHEA-COMP:9565"/>
        <dbReference type="Rhea" id="RHEA-COMP:9566"/>
        <dbReference type="ChEBI" id="CHEBI:15378"/>
        <dbReference type="ChEBI" id="CHEBI:16389"/>
        <dbReference type="ChEBI" id="CHEBI:17976"/>
        <dbReference type="ChEBI" id="CHEBI:57540"/>
        <dbReference type="ChEBI" id="CHEBI:57945"/>
        <dbReference type="EC" id="7.1.1.2"/>
    </reaction>
</comment>
<name>A0A5P8DQU4_9EUCA</name>
<keyword evidence="15 18" id="KW-0496">Mitochondrion</keyword>
<dbReference type="PANTHER" id="PTHR46552:SF1">
    <property type="entry name" value="NADH-UBIQUINONE OXIDOREDUCTASE CHAIN 2"/>
    <property type="match status" value="1"/>
</dbReference>
<reference evidence="20" key="1">
    <citation type="submission" date="2018-08" db="EMBL/GenBank/DDBJ databases">
        <authorList>
            <person name="Sun S.E."/>
            <person name="Sha Z."/>
        </authorList>
    </citation>
    <scope>NUCLEOTIDE SEQUENCE</scope>
</reference>
<evidence type="ECO:0000256" key="9">
    <source>
        <dbReference type="ARBA" id="ARBA00022792"/>
    </source>
</evidence>
<evidence type="ECO:0000256" key="10">
    <source>
        <dbReference type="ARBA" id="ARBA00022967"/>
    </source>
</evidence>
<comment type="similarity">
    <text evidence="3 18">Belongs to the complex I subunit 2 family.</text>
</comment>
<evidence type="ECO:0000256" key="4">
    <source>
        <dbReference type="ARBA" id="ARBA00012944"/>
    </source>
</evidence>
<keyword evidence="10 18" id="KW-1278">Translocase</keyword>
<evidence type="ECO:0000256" key="15">
    <source>
        <dbReference type="ARBA" id="ARBA00023128"/>
    </source>
</evidence>
<gene>
    <name evidence="20" type="primary">nad2</name>
</gene>
<feature type="domain" description="NADH:quinone oxidoreductase/Mrp antiporter transmembrane" evidence="19">
    <location>
        <begin position="21"/>
        <end position="279"/>
    </location>
</feature>
<dbReference type="EMBL" id="MH714454">
    <property type="protein sequence ID" value="QFQ01318.1"/>
    <property type="molecule type" value="Genomic_DNA"/>
</dbReference>
<evidence type="ECO:0000256" key="8">
    <source>
        <dbReference type="ARBA" id="ARBA00022692"/>
    </source>
</evidence>
<feature type="transmembrane region" description="Helical" evidence="18">
    <location>
        <begin position="169"/>
        <end position="187"/>
    </location>
</feature>
<organism evidence="20">
    <name type="scientific">Paralebbeus jiaolongi</name>
    <dbReference type="NCBI Taxonomy" id="2592890"/>
    <lineage>
        <taxon>Eukaryota</taxon>
        <taxon>Metazoa</taxon>
        <taxon>Ecdysozoa</taxon>
        <taxon>Arthropoda</taxon>
        <taxon>Crustacea</taxon>
        <taxon>Multicrustacea</taxon>
        <taxon>Malacostraca</taxon>
        <taxon>Eumalacostraca</taxon>
        <taxon>Eucarida</taxon>
        <taxon>Decapoda</taxon>
        <taxon>Pleocyemata</taxon>
        <taxon>Caridea</taxon>
        <taxon>Alpheoidea</taxon>
        <taxon>Thoridae</taxon>
        <taxon>Paralebbeus</taxon>
    </lineage>
</organism>
<evidence type="ECO:0000256" key="11">
    <source>
        <dbReference type="ARBA" id="ARBA00022982"/>
    </source>
</evidence>
<keyword evidence="8 18" id="KW-0812">Transmembrane</keyword>
<keyword evidence="11 18" id="KW-0249">Electron transport</keyword>
<evidence type="ECO:0000256" key="5">
    <source>
        <dbReference type="ARBA" id="ARBA00021008"/>
    </source>
</evidence>
<dbReference type="InterPro" id="IPR003917">
    <property type="entry name" value="NADH_UbQ_OxRdtase_chain2"/>
</dbReference>
<feature type="transmembrane region" description="Helical" evidence="18">
    <location>
        <begin position="308"/>
        <end position="330"/>
    </location>
</feature>
<protein>
    <recommendedName>
        <fullName evidence="5 18">NADH-ubiquinone oxidoreductase chain 2</fullName>
        <ecNumber evidence="4 18">7.1.1.2</ecNumber>
    </recommendedName>
</protein>
<evidence type="ECO:0000313" key="20">
    <source>
        <dbReference type="EMBL" id="QFQ01318.1"/>
    </source>
</evidence>
<dbReference type="InterPro" id="IPR001750">
    <property type="entry name" value="ND/Mrp_TM"/>
</dbReference>
<dbReference type="GO" id="GO:0008137">
    <property type="term" value="F:NADH dehydrogenase (ubiquinone) activity"/>
    <property type="evidence" value="ECO:0007669"/>
    <property type="project" value="UniProtKB-EC"/>
</dbReference>
<accession>A0A5P8DQU4</accession>
<dbReference type="GO" id="GO:0006120">
    <property type="term" value="P:mitochondrial electron transport, NADH to ubiquinone"/>
    <property type="evidence" value="ECO:0007669"/>
    <property type="project" value="InterPro"/>
</dbReference>
<proteinExistence type="inferred from homology"/>
<evidence type="ECO:0000256" key="6">
    <source>
        <dbReference type="ARBA" id="ARBA00022448"/>
    </source>
</evidence>
<dbReference type="AlphaFoldDB" id="A0A5P8DQU4"/>
<evidence type="ECO:0000256" key="7">
    <source>
        <dbReference type="ARBA" id="ARBA00022660"/>
    </source>
</evidence>
<comment type="subcellular location">
    <subcellularLocation>
        <location evidence="2 18">Mitochondrion inner membrane</location>
        <topology evidence="2 18">Multi-pass membrane protein</topology>
    </subcellularLocation>
</comment>
<feature type="transmembrane region" description="Helical" evidence="18">
    <location>
        <begin position="140"/>
        <end position="162"/>
    </location>
</feature>
<evidence type="ECO:0000259" key="19">
    <source>
        <dbReference type="Pfam" id="PF00361"/>
    </source>
</evidence>
<evidence type="ECO:0000256" key="17">
    <source>
        <dbReference type="ARBA" id="ARBA00049551"/>
    </source>
</evidence>
<evidence type="ECO:0000256" key="16">
    <source>
        <dbReference type="ARBA" id="ARBA00023136"/>
    </source>
</evidence>
<feature type="transmembrane region" description="Helical" evidence="18">
    <location>
        <begin position="57"/>
        <end position="77"/>
    </location>
</feature>
<dbReference type="InterPro" id="IPR050175">
    <property type="entry name" value="Complex_I_Subunit_2"/>
</dbReference>
<feature type="transmembrane region" description="Helical" evidence="18">
    <location>
        <begin position="272"/>
        <end position="296"/>
    </location>
</feature>
<evidence type="ECO:0000256" key="18">
    <source>
        <dbReference type="RuleBase" id="RU003403"/>
    </source>
</evidence>
<evidence type="ECO:0000256" key="14">
    <source>
        <dbReference type="ARBA" id="ARBA00023075"/>
    </source>
</evidence>
<evidence type="ECO:0000256" key="13">
    <source>
        <dbReference type="ARBA" id="ARBA00023027"/>
    </source>
</evidence>
<keyword evidence="7 18" id="KW-0679">Respiratory chain</keyword>
<comment type="function">
    <text evidence="18">Core subunit of the mitochondrial membrane respiratory chain NADH dehydrogenase (Complex I) which catalyzes electron transfer from NADH through the respiratory chain, using ubiquinone as an electron acceptor. Essential for the catalytic activity and assembly of complex I.</text>
</comment>
<keyword evidence="9 18" id="KW-0999">Mitochondrion inner membrane</keyword>
<feature type="transmembrane region" description="Helical" evidence="18">
    <location>
        <begin position="193"/>
        <end position="213"/>
    </location>
</feature>
<feature type="transmembrane region" description="Helical" evidence="18">
    <location>
        <begin position="115"/>
        <end position="134"/>
    </location>
</feature>
<feature type="transmembrane region" description="Helical" evidence="18">
    <location>
        <begin position="28"/>
        <end position="50"/>
    </location>
</feature>
<keyword evidence="16 18" id="KW-0472">Membrane</keyword>
<keyword evidence="14 18" id="KW-0830">Ubiquinone</keyword>
<evidence type="ECO:0000256" key="2">
    <source>
        <dbReference type="ARBA" id="ARBA00004448"/>
    </source>
</evidence>
<evidence type="ECO:0000256" key="12">
    <source>
        <dbReference type="ARBA" id="ARBA00022989"/>
    </source>
</evidence>
<dbReference type="GO" id="GO:0005743">
    <property type="term" value="C:mitochondrial inner membrane"/>
    <property type="evidence" value="ECO:0007669"/>
    <property type="project" value="UniProtKB-SubCell"/>
</dbReference>
<dbReference type="Pfam" id="PF00361">
    <property type="entry name" value="Proton_antipo_M"/>
    <property type="match status" value="1"/>
</dbReference>
<feature type="transmembrane region" description="Helical" evidence="18">
    <location>
        <begin position="233"/>
        <end position="252"/>
    </location>
</feature>
<comment type="function">
    <text evidence="1">Core subunit of the mitochondrial membrane respiratory chain NADH dehydrogenase (Complex I) that is believed to belong to the minimal assembly required for catalysis. Complex I functions in the transfer of electrons from NADH to the respiratory chain. The immediate electron acceptor for the enzyme is believed to be ubiquinone.</text>
</comment>
<dbReference type="PANTHER" id="PTHR46552">
    <property type="entry name" value="NADH-UBIQUINONE OXIDOREDUCTASE CHAIN 2"/>
    <property type="match status" value="1"/>
</dbReference>
<sequence length="332" mass="36812">MPARTLFLSTLILGALLAASSTSWLTAWFGLELNLLSFIPLIASTSNIYSSESALKYFLIQALGSALILAAAPSMVLLKTLSLTPIILALLIKMGAAPFHFWFPSVMQGIQWNQALILMTIQKLAPLFVLTYTLSEASMMPYFIIKVASILSSIVGSLGGLNQTLLRKIMAYSSINHLAWMLAALSFQKSLLTHYYTIYVIIVASVTFILMSYQIFHFNQMFQIDSPNMLIKVAFFSTLFSMGGLPPFLGFIPKLMIVQNLALTGQTMWLTFLLLTAVVTLIFYIRLLLTGMVLATMKSQPPFTKKDLFPLLIFTAVNLAPLLAPFSIFMPF</sequence>